<evidence type="ECO:0000256" key="1">
    <source>
        <dbReference type="SAM" id="MobiDB-lite"/>
    </source>
</evidence>
<dbReference type="EMBL" id="MLHK01000001">
    <property type="protein sequence ID" value="OOF47352.1"/>
    <property type="molecule type" value="Genomic_DNA"/>
</dbReference>
<reference evidence="2 3" key="1">
    <citation type="submission" date="2016-10" db="EMBL/GenBank/DDBJ databases">
        <title>Rodentibacter gen. nov. and new species.</title>
        <authorList>
            <person name="Christensen H."/>
        </authorList>
    </citation>
    <scope>NUCLEOTIDE SEQUENCE [LARGE SCALE GENOMIC DNA]</scope>
    <source>
        <strain evidence="2 3">H1983213011</strain>
    </source>
</reference>
<feature type="region of interest" description="Disordered" evidence="1">
    <location>
        <begin position="1"/>
        <end position="40"/>
    </location>
</feature>
<proteinExistence type="predicted"/>
<sequence>MKDESPVKAVTEDKAGNKAEDTDTSKVDPIAETPKIDITEIAGDKQADTVTDDGTATGDVYAQISPAEAAAGFIVKGTSSDISGEITVTIGEKGSAAAIVTKTVTPAEDGSWSVTVGAGELTDYASTKEYEVKATGANAEGTAAEDVDYTASTPQVTAIALNDNLTDEPLENGTYEYSSYYAQNDDKYVGEVSSAGDLKAATSLSTGLTNDKDASLSFTLDKEPTAGQIVKVYRYTLSESSDAATPYTEHSKTDVTADLTTSDGLNYVLTPKGANVLDDTYSTNYRYEVVIEDKNGDELSAGAKATFDFRLDTLVEQMSVEKFDITTGEVVFAPTGLSEVGATIQYRYATGTGKTGWSDKVIANSDGKYNLTLTNFDRKVSGALELRITDAAGNVSETKVSVLRNLTATMNTEEGPDPRPEGSKIGAPITYGNGSMDDAAVVLPRQPVTTADNGGFVTTDGNDTIIFGLDYNRFGNMGVYNGTFGATQANTFGGFAAGAGDDSVQFRGEAQSMYGAKFDMGAGNDRISVAGDLKIGNYTFDLGQADDKAGDTNILYIGGDIVNASTTKFFGGAGNDSIQVDGNFDGNKTIELGEGNNELRLGYGTSGGTDLKKATSFTSGSGDDIISVKGSIDTIAGQKQTFDLGDGNNFIETGGNIDTNGVFTFGKDVDTVSIKGGLYGGTFNFGAGNDEMTVGTIAKSAVDNVKLNFGEGDDKLIINGTQVNTGYGAIDGGEGNDTIVLKGQNLDLKLSQVINFETIDMRAISGGTGNQKVSLSLKDLQQTGDTATKLYIKGDVGDTVDFGNNGGDGANNGARDGVNGKEFRDSGGTNLTGKNNWNVWEKTGSDIVENGVVYDKYTYKGATGEVNSEEVYIQQGISII</sequence>
<dbReference type="Gene3D" id="2.160.20.160">
    <property type="match status" value="1"/>
</dbReference>
<gene>
    <name evidence="2" type="ORF">BKK51_00425</name>
</gene>
<evidence type="ECO:0000313" key="2">
    <source>
        <dbReference type="EMBL" id="OOF47352.1"/>
    </source>
</evidence>
<name>A0A1V3IYA8_9PAST</name>
<feature type="compositionally biased region" description="Basic and acidic residues" evidence="1">
    <location>
        <begin position="1"/>
        <end position="26"/>
    </location>
</feature>
<dbReference type="PRINTS" id="PR00313">
    <property type="entry name" value="CABNDNGRPT"/>
</dbReference>
<organism evidence="2 3">
    <name type="scientific">Rodentibacter trehalosifermentans</name>
    <dbReference type="NCBI Taxonomy" id="1908263"/>
    <lineage>
        <taxon>Bacteria</taxon>
        <taxon>Pseudomonadati</taxon>
        <taxon>Pseudomonadota</taxon>
        <taxon>Gammaproteobacteria</taxon>
        <taxon>Pasteurellales</taxon>
        <taxon>Pasteurellaceae</taxon>
        <taxon>Rodentibacter</taxon>
    </lineage>
</organism>
<comment type="caution">
    <text evidence="2">The sequence shown here is derived from an EMBL/GenBank/DDBJ whole genome shotgun (WGS) entry which is preliminary data.</text>
</comment>
<dbReference type="Proteomes" id="UP000188728">
    <property type="component" value="Unassembled WGS sequence"/>
</dbReference>
<evidence type="ECO:0000313" key="3">
    <source>
        <dbReference type="Proteomes" id="UP000188728"/>
    </source>
</evidence>
<accession>A0A1V3IYA8</accession>
<protein>
    <submittedName>
        <fullName evidence="2">Uncharacterized protein</fullName>
    </submittedName>
</protein>
<dbReference type="AlphaFoldDB" id="A0A1V3IYA8"/>